<organism evidence="1 2">
    <name type="scientific">Buddleja alternifolia</name>
    <dbReference type="NCBI Taxonomy" id="168488"/>
    <lineage>
        <taxon>Eukaryota</taxon>
        <taxon>Viridiplantae</taxon>
        <taxon>Streptophyta</taxon>
        <taxon>Embryophyta</taxon>
        <taxon>Tracheophyta</taxon>
        <taxon>Spermatophyta</taxon>
        <taxon>Magnoliopsida</taxon>
        <taxon>eudicotyledons</taxon>
        <taxon>Gunneridae</taxon>
        <taxon>Pentapetalae</taxon>
        <taxon>asterids</taxon>
        <taxon>lamiids</taxon>
        <taxon>Lamiales</taxon>
        <taxon>Scrophulariaceae</taxon>
        <taxon>Buddlejeae</taxon>
        <taxon>Buddleja</taxon>
    </lineage>
</organism>
<proteinExistence type="predicted"/>
<protein>
    <submittedName>
        <fullName evidence="1">Uncharacterized protein</fullName>
    </submittedName>
</protein>
<name>A0AAV6XVW2_9LAMI</name>
<dbReference type="AlphaFoldDB" id="A0AAV6XVW2"/>
<keyword evidence="2" id="KW-1185">Reference proteome</keyword>
<evidence type="ECO:0000313" key="2">
    <source>
        <dbReference type="Proteomes" id="UP000826271"/>
    </source>
</evidence>
<dbReference type="Proteomes" id="UP000826271">
    <property type="component" value="Unassembled WGS sequence"/>
</dbReference>
<accession>A0AAV6XVW2</accession>
<sequence length="128" mass="14471">MNLKSFSKPFLNRETGMGECCDNIKATGFPSNINSPTNDYESPLLKSSPHDLVHLLELDTYKEHENPDLENIPSPRIVKTLVPYGVFPGESLDALERMKRAFEYVERPNLGLETPILREETPPKTNNA</sequence>
<dbReference type="InterPro" id="IPR027417">
    <property type="entry name" value="P-loop_NTPase"/>
</dbReference>
<comment type="caution">
    <text evidence="1">The sequence shown here is derived from an EMBL/GenBank/DDBJ whole genome shotgun (WGS) entry which is preliminary data.</text>
</comment>
<dbReference type="EMBL" id="WHWC01000003">
    <property type="protein sequence ID" value="KAG8386353.1"/>
    <property type="molecule type" value="Genomic_DNA"/>
</dbReference>
<evidence type="ECO:0000313" key="1">
    <source>
        <dbReference type="EMBL" id="KAG8386353.1"/>
    </source>
</evidence>
<dbReference type="Gene3D" id="3.40.50.300">
    <property type="entry name" value="P-loop containing nucleotide triphosphate hydrolases"/>
    <property type="match status" value="1"/>
</dbReference>
<gene>
    <name evidence="1" type="ORF">BUALT_Bualt03G0140000</name>
</gene>
<reference evidence="1" key="1">
    <citation type="submission" date="2019-10" db="EMBL/GenBank/DDBJ databases">
        <authorList>
            <person name="Zhang R."/>
            <person name="Pan Y."/>
            <person name="Wang J."/>
            <person name="Ma R."/>
            <person name="Yu S."/>
        </authorList>
    </citation>
    <scope>NUCLEOTIDE SEQUENCE</scope>
    <source>
        <strain evidence="1">LA-IB0</strain>
        <tissue evidence="1">Leaf</tissue>
    </source>
</reference>